<gene>
    <name evidence="4" type="ORF">SAMN02982931_03385</name>
</gene>
<keyword evidence="2 3" id="KW-0479">Metal-binding</keyword>
<evidence type="ECO:0000313" key="5">
    <source>
        <dbReference type="Proteomes" id="UP000199071"/>
    </source>
</evidence>
<proteinExistence type="inferred from homology"/>
<keyword evidence="5" id="KW-1185">Reference proteome</keyword>
<dbReference type="GO" id="GO:0046872">
    <property type="term" value="F:metal ion binding"/>
    <property type="evidence" value="ECO:0007669"/>
    <property type="project" value="UniProtKB-KW"/>
</dbReference>
<protein>
    <submittedName>
        <fullName evidence="4">Uncharacterized damage-inducible protein DinB (Forms a four-helix bundle)</fullName>
    </submittedName>
</protein>
<name>A0A1G6DH02_9HYPH</name>
<dbReference type="InterPro" id="IPR007837">
    <property type="entry name" value="DinB"/>
</dbReference>
<feature type="binding site" evidence="3">
    <location>
        <position position="133"/>
    </location>
    <ligand>
        <name>a divalent metal cation</name>
        <dbReference type="ChEBI" id="CHEBI:60240"/>
    </ligand>
</feature>
<dbReference type="RefSeq" id="WP_090878081.1">
    <property type="nucleotide sequence ID" value="NZ_FMXQ01000007.1"/>
</dbReference>
<dbReference type="PANTHER" id="PTHR37302:SF1">
    <property type="entry name" value="PROTEIN DINB"/>
    <property type="match status" value="1"/>
</dbReference>
<feature type="binding site" evidence="3">
    <location>
        <position position="48"/>
    </location>
    <ligand>
        <name>a divalent metal cation</name>
        <dbReference type="ChEBI" id="CHEBI:60240"/>
    </ligand>
</feature>
<dbReference type="AlphaFoldDB" id="A0A1G6DH02"/>
<dbReference type="SUPFAM" id="SSF109854">
    <property type="entry name" value="DinB/YfiT-like putative metalloenzymes"/>
    <property type="match status" value="1"/>
</dbReference>
<evidence type="ECO:0000256" key="2">
    <source>
        <dbReference type="ARBA" id="ARBA00022723"/>
    </source>
</evidence>
<dbReference type="InterPro" id="IPR034660">
    <property type="entry name" value="DinB/YfiT-like"/>
</dbReference>
<evidence type="ECO:0000313" key="4">
    <source>
        <dbReference type="EMBL" id="SDB44434.1"/>
    </source>
</evidence>
<dbReference type="PANTHER" id="PTHR37302">
    <property type="entry name" value="SLR1116 PROTEIN"/>
    <property type="match status" value="1"/>
</dbReference>
<evidence type="ECO:0000256" key="3">
    <source>
        <dbReference type="PIRSR" id="PIRSR607837-1"/>
    </source>
</evidence>
<dbReference type="Gene3D" id="1.20.120.450">
    <property type="entry name" value="dinb family like domain"/>
    <property type="match status" value="1"/>
</dbReference>
<feature type="binding site" evidence="3">
    <location>
        <position position="137"/>
    </location>
    <ligand>
        <name>a divalent metal cation</name>
        <dbReference type="ChEBI" id="CHEBI:60240"/>
    </ligand>
</feature>
<dbReference type="Proteomes" id="UP000199071">
    <property type="component" value="Unassembled WGS sequence"/>
</dbReference>
<dbReference type="EMBL" id="FMXQ01000007">
    <property type="protein sequence ID" value="SDB44434.1"/>
    <property type="molecule type" value="Genomic_DNA"/>
</dbReference>
<sequence>MKPYFLMFAHYNRWANQRLYAAARALPEVDYRADRGAFFGSLHGTLNHLVVTDRIWMQRFTGDGPVHTRLDEIPYADLDALEAARRAEDLRIVAWVDGLGENALASTFTYRTITNPRDITQPLAPALGHFFNHQTHHRGQAHCLVTEAAGNDAMPSLDLIMFQRESGMGLT</sequence>
<evidence type="ECO:0000256" key="1">
    <source>
        <dbReference type="ARBA" id="ARBA00008635"/>
    </source>
</evidence>
<dbReference type="Pfam" id="PF05163">
    <property type="entry name" value="DinB"/>
    <property type="match status" value="1"/>
</dbReference>
<accession>A0A1G6DH02</accession>
<dbReference type="OrthoDB" id="9807509at2"/>
<organism evidence="4 5">
    <name type="scientific">Bauldia litoralis</name>
    <dbReference type="NCBI Taxonomy" id="665467"/>
    <lineage>
        <taxon>Bacteria</taxon>
        <taxon>Pseudomonadati</taxon>
        <taxon>Pseudomonadota</taxon>
        <taxon>Alphaproteobacteria</taxon>
        <taxon>Hyphomicrobiales</taxon>
        <taxon>Kaistiaceae</taxon>
        <taxon>Bauldia</taxon>
    </lineage>
</organism>
<reference evidence="4 5" key="1">
    <citation type="submission" date="2016-10" db="EMBL/GenBank/DDBJ databases">
        <authorList>
            <person name="de Groot N.N."/>
        </authorList>
    </citation>
    <scope>NUCLEOTIDE SEQUENCE [LARGE SCALE GENOMIC DNA]</scope>
    <source>
        <strain evidence="4 5">ATCC 35022</strain>
    </source>
</reference>
<comment type="similarity">
    <text evidence="1">Belongs to the DinB family.</text>
</comment>